<dbReference type="Gene3D" id="3.40.190.10">
    <property type="entry name" value="Periplasmic binding protein-like II"/>
    <property type="match status" value="2"/>
</dbReference>
<reference evidence="2 3" key="1">
    <citation type="journal article" date="2012" name="J. Bacteriol.">
        <title>Complete genome sequence of a thermophilic methanogen, Methanocella conradii HZ254, isolated from Chinese rice field soil.</title>
        <authorList>
            <person name="Lu Z."/>
            <person name="Lu Y."/>
        </authorList>
    </citation>
    <scope>NUCLEOTIDE SEQUENCE [LARGE SCALE GENOMIC DNA]</scope>
    <source>
        <strain evidence="3">DSM 24694 / JCM 17849 / CGMCC 1.5162 / HZ254</strain>
    </source>
</reference>
<gene>
    <name evidence="2" type="ordered locus">Mtc_0140</name>
</gene>
<dbReference type="PANTHER" id="PTHR37945:SF1">
    <property type="entry name" value="EXTRACELLULAR TUNGSTATE BINDING PROTEIN"/>
    <property type="match status" value="1"/>
</dbReference>
<dbReference type="Pfam" id="PF12849">
    <property type="entry name" value="PBP_like_2"/>
    <property type="match status" value="1"/>
</dbReference>
<dbReference type="InterPro" id="IPR052738">
    <property type="entry name" value="ABC-Tungstate_binding"/>
</dbReference>
<sequence>MVNNNCMKVLMISILVVVLLVPLSGCTSTSPSVSPTVAPEVQTLRLATTTSVQDTGLLAYLLPEFEKENNVKVQVIAKGSGEALKLGETGDVDVLIVHSPAAEDAFMAAGHGWNRTQIAHNYFVIVGPASDPAGIKGLNATEAFKKIYAANATFVSRGDNSGTASKEKDLWNKTGIKQPDNKTYAWYKSTGAGMADTLRMADQLQGYALSDKGTYLKFQKDLSLVILADNSTDMLNKYDVIAVNQTQHPYVKYDLAKKLVDYLASQPVQQKIGEYGVKDYGVPLFYPDLLSKSS</sequence>
<dbReference type="AlphaFoldDB" id="H8I6M0"/>
<keyword evidence="3" id="KW-1185">Reference proteome</keyword>
<dbReference type="STRING" id="1041930.Mtc_0140"/>
<organism evidence="2 3">
    <name type="scientific">Methanocella conradii (strain DSM 24694 / JCM 17849 / CGMCC 1.5162 / HZ254)</name>
    <dbReference type="NCBI Taxonomy" id="1041930"/>
    <lineage>
        <taxon>Archaea</taxon>
        <taxon>Methanobacteriati</taxon>
        <taxon>Methanobacteriota</taxon>
        <taxon>Stenosarchaea group</taxon>
        <taxon>Methanomicrobia</taxon>
        <taxon>Methanocellales</taxon>
        <taxon>Methanocellaceae</taxon>
        <taxon>Methanocella</taxon>
    </lineage>
</organism>
<dbReference type="PANTHER" id="PTHR37945">
    <property type="entry name" value="EXTRACELLULAR TUNGSTATE BINDING PROTEIN"/>
    <property type="match status" value="1"/>
</dbReference>
<dbReference type="SMR" id="H8I6M0"/>
<accession>H8I6M0</accession>
<protein>
    <submittedName>
        <fullName evidence="2">ABC-type tungstate transport system, permease component</fullName>
    </submittedName>
</protein>
<dbReference type="Proteomes" id="UP000005233">
    <property type="component" value="Chromosome"/>
</dbReference>
<dbReference type="HOGENOM" id="CLU_061511_0_0_2"/>
<dbReference type="KEGG" id="mez:Mtc_0140"/>
<evidence type="ECO:0000313" key="3">
    <source>
        <dbReference type="Proteomes" id="UP000005233"/>
    </source>
</evidence>
<evidence type="ECO:0000313" key="2">
    <source>
        <dbReference type="EMBL" id="AFC98912.1"/>
    </source>
</evidence>
<dbReference type="EMBL" id="CP003243">
    <property type="protein sequence ID" value="AFC98912.1"/>
    <property type="molecule type" value="Genomic_DNA"/>
</dbReference>
<dbReference type="InterPro" id="IPR024370">
    <property type="entry name" value="PBP_domain"/>
</dbReference>
<dbReference type="OrthoDB" id="14917at2157"/>
<feature type="domain" description="PBP" evidence="1">
    <location>
        <begin position="37"/>
        <end position="266"/>
    </location>
</feature>
<dbReference type="eggNOG" id="arCOG00229">
    <property type="taxonomic scope" value="Archaea"/>
</dbReference>
<dbReference type="SUPFAM" id="SSF53850">
    <property type="entry name" value="Periplasmic binding protein-like II"/>
    <property type="match status" value="1"/>
</dbReference>
<proteinExistence type="predicted"/>
<name>H8I6M0_METCZ</name>
<evidence type="ECO:0000259" key="1">
    <source>
        <dbReference type="Pfam" id="PF12849"/>
    </source>
</evidence>